<evidence type="ECO:0000313" key="2">
    <source>
        <dbReference type="EMBL" id="MBC8589556.1"/>
    </source>
</evidence>
<dbReference type="AlphaFoldDB" id="A0A926EV99"/>
<comment type="caution">
    <text evidence="2">The sequence shown here is derived from an EMBL/GenBank/DDBJ whole genome shotgun (WGS) entry which is preliminary data.</text>
</comment>
<evidence type="ECO:0000313" key="3">
    <source>
        <dbReference type="Proteomes" id="UP000601522"/>
    </source>
</evidence>
<reference evidence="2 3" key="1">
    <citation type="submission" date="2020-08" db="EMBL/GenBank/DDBJ databases">
        <title>Genome public.</title>
        <authorList>
            <person name="Liu C."/>
            <person name="Sun Q."/>
        </authorList>
    </citation>
    <scope>NUCLEOTIDE SEQUENCE [LARGE SCALE GENOMIC DNA]</scope>
    <source>
        <strain evidence="2 3">NSJ-26</strain>
    </source>
</reference>
<protein>
    <recommendedName>
        <fullName evidence="4">Lipoprotein</fullName>
    </recommendedName>
</protein>
<keyword evidence="1" id="KW-0732">Signal</keyword>
<dbReference type="RefSeq" id="WP_249322379.1">
    <property type="nucleotide sequence ID" value="NZ_JACRTK010000001.1"/>
</dbReference>
<feature type="signal peptide" evidence="1">
    <location>
        <begin position="1"/>
        <end position="22"/>
    </location>
</feature>
<proteinExistence type="predicted"/>
<feature type="chain" id="PRO_5038845741" description="Lipoprotein" evidence="1">
    <location>
        <begin position="23"/>
        <end position="502"/>
    </location>
</feature>
<evidence type="ECO:0008006" key="4">
    <source>
        <dbReference type="Google" id="ProtNLM"/>
    </source>
</evidence>
<organism evidence="2 3">
    <name type="scientific">Wansuia hejianensis</name>
    <dbReference type="NCBI Taxonomy" id="2763667"/>
    <lineage>
        <taxon>Bacteria</taxon>
        <taxon>Bacillati</taxon>
        <taxon>Bacillota</taxon>
        <taxon>Clostridia</taxon>
        <taxon>Lachnospirales</taxon>
        <taxon>Lachnospiraceae</taxon>
        <taxon>Wansuia</taxon>
    </lineage>
</organism>
<dbReference type="Proteomes" id="UP000601522">
    <property type="component" value="Unassembled WGS sequence"/>
</dbReference>
<sequence>MKKRSIIIFLIGLMILLTSCNIDETNIKDRVGTPNNNKPPIEGKWIIKELANKTNNLRKKEDSYIGSEALFHKDALIVGSNYVTKPSYKIKTVDTIDYLLYKYKTRPEDLGIKKDKLQVITVLNDNQYFNEFVKYNDDTMFVYLDNSFYKMERTVKEVSCEEVDRYISIEKAMIRDFETVKAEKLQTGVLLGVKIPTYDEKNNLANWEYETIWINSKDKNITSMYKLNDILLPRKNGFWVIDVDREVDGNILNDKIKAVPQFSLLKPKGSRGKSEDLIYKKREDDSKNSLPSTLRNILFVSNNYISIEDIDIMNNEKRSLKIYAIDNLEKKISIKLSDFIEEDGSKIFLEGLQSAISMDVDPIIDESNIGLFRRNGYWIFKGRVNYKESEEELYKNFNIKAIPPKEMVSYDKHLIPWDAIKRKVPEAIDMFSSPNDDLVVVVTHTDLLIYSIENKEEISSTPMEKIKLPKNASIIMAEWAIDRYPDMWESEVIEKGGEIIQK</sequence>
<gene>
    <name evidence="2" type="ORF">H8689_00155</name>
</gene>
<evidence type="ECO:0000256" key="1">
    <source>
        <dbReference type="SAM" id="SignalP"/>
    </source>
</evidence>
<accession>A0A926EV99</accession>
<dbReference type="EMBL" id="JACRTK010000001">
    <property type="protein sequence ID" value="MBC8589556.1"/>
    <property type="molecule type" value="Genomic_DNA"/>
</dbReference>
<name>A0A926EV99_9FIRM</name>
<dbReference type="PROSITE" id="PS51257">
    <property type="entry name" value="PROKAR_LIPOPROTEIN"/>
    <property type="match status" value="1"/>
</dbReference>
<keyword evidence="3" id="KW-1185">Reference proteome</keyword>